<evidence type="ECO:0000313" key="2">
    <source>
        <dbReference type="Proteomes" id="UP000199440"/>
    </source>
</evidence>
<dbReference type="InterPro" id="IPR052177">
    <property type="entry name" value="Divisome_Glycosyl_Hydrolase"/>
</dbReference>
<dbReference type="AlphaFoldDB" id="A0A1G9ST38"/>
<accession>A0A1G9ST38</accession>
<evidence type="ECO:0000313" key="1">
    <source>
        <dbReference type="EMBL" id="SDM38015.1"/>
    </source>
</evidence>
<reference evidence="1 2" key="1">
    <citation type="submission" date="2016-10" db="EMBL/GenBank/DDBJ databases">
        <authorList>
            <person name="de Groot N.N."/>
        </authorList>
    </citation>
    <scope>NUCLEOTIDE SEQUENCE [LARGE SCALE GENOMIC DNA]</scope>
    <source>
        <strain evidence="1 2">DSM 19886</strain>
    </source>
</reference>
<dbReference type="PANTHER" id="PTHR43405:SF1">
    <property type="entry name" value="GLYCOSYL HYDROLASE DIGH"/>
    <property type="match status" value="1"/>
</dbReference>
<protein>
    <recommendedName>
        <fullName evidence="3">Glycosyl hydrolase-like 10</fullName>
    </recommendedName>
</protein>
<gene>
    <name evidence="1" type="ORF">SAMN04488514_10870</name>
</gene>
<keyword evidence="2" id="KW-1185">Reference proteome</keyword>
<dbReference type="STRING" id="192904.SAMN04488514_10870"/>
<proteinExistence type="predicted"/>
<dbReference type="InterPro" id="IPR017853">
    <property type="entry name" value="GH"/>
</dbReference>
<dbReference type="EMBL" id="FNGV01000008">
    <property type="protein sequence ID" value="SDM38015.1"/>
    <property type="molecule type" value="Genomic_DNA"/>
</dbReference>
<dbReference type="OrthoDB" id="100605at2"/>
<dbReference type="SUPFAM" id="SSF51445">
    <property type="entry name" value="(Trans)glycosidases"/>
    <property type="match status" value="1"/>
</dbReference>
<dbReference type="Proteomes" id="UP000199440">
    <property type="component" value="Unassembled WGS sequence"/>
</dbReference>
<evidence type="ECO:0008006" key="3">
    <source>
        <dbReference type="Google" id="ProtNLM"/>
    </source>
</evidence>
<dbReference type="RefSeq" id="WP_089891398.1">
    <property type="nucleotide sequence ID" value="NZ_FNGV01000008.1"/>
</dbReference>
<dbReference type="Gene3D" id="3.20.20.80">
    <property type="entry name" value="Glycosidases"/>
    <property type="match status" value="1"/>
</dbReference>
<organism evidence="1 2">
    <name type="scientific">Kriegella aquimaris</name>
    <dbReference type="NCBI Taxonomy" id="192904"/>
    <lineage>
        <taxon>Bacteria</taxon>
        <taxon>Pseudomonadati</taxon>
        <taxon>Bacteroidota</taxon>
        <taxon>Flavobacteriia</taxon>
        <taxon>Flavobacteriales</taxon>
        <taxon>Flavobacteriaceae</taxon>
        <taxon>Kriegella</taxon>
    </lineage>
</organism>
<name>A0A1G9ST38_9FLAO</name>
<dbReference type="PANTHER" id="PTHR43405">
    <property type="entry name" value="GLYCOSYL HYDROLASE DIGH"/>
    <property type="match status" value="1"/>
</dbReference>
<sequence>MSRTTLVIVLLLINLGPPPFLVAQKIAKTIEIRGVYGNPKPLWEKGHSLKELGVNSIFVHSGALTHEMVKRAKSEGALVFAEFATLNGKNYVDEHPEAWAINELGEKVKAASWFMGVCPTEPGFRNYRMNQLRELIKEFELDGVWMDYVHWHAQFEEPEPILPETCFSNSCLKTFARDFEIEIPEGNTSEKAQWVLKNKEKEWRDWRCKVIASWAEDMKSIMEQIRPNALLGLYHCPWTDEEFNNARRRILGLDYDLLKQTVDVFSPMVYHGRMERKPTWVAENIAWLCDRLNIKDNAYPKVWPIVQAHNDPRIISAREFATVLKGGLESRSSGVMMFTTNAVAEDSHKIEVMRKLYRSIDSIQSSN</sequence>